<evidence type="ECO:0000313" key="1">
    <source>
        <dbReference type="EMBL" id="GAI42852.1"/>
    </source>
</evidence>
<dbReference type="EMBL" id="BARV01027930">
    <property type="protein sequence ID" value="GAI42852.1"/>
    <property type="molecule type" value="Genomic_DNA"/>
</dbReference>
<proteinExistence type="predicted"/>
<protein>
    <submittedName>
        <fullName evidence="1">Uncharacterized protein</fullName>
    </submittedName>
</protein>
<dbReference type="SUPFAM" id="SSF55486">
    <property type="entry name" value="Metalloproteases ('zincins'), catalytic domain"/>
    <property type="match status" value="1"/>
</dbReference>
<sequence>MDRQDFESLVHEALEDIPKEFKKKMENIEIVIE</sequence>
<accession>X1NFM5</accession>
<dbReference type="InterPro" id="IPR038555">
    <property type="entry name" value="Zincin_1_sf"/>
</dbReference>
<organism evidence="1">
    <name type="scientific">marine sediment metagenome</name>
    <dbReference type="NCBI Taxonomy" id="412755"/>
    <lineage>
        <taxon>unclassified sequences</taxon>
        <taxon>metagenomes</taxon>
        <taxon>ecological metagenomes</taxon>
    </lineage>
</organism>
<gene>
    <name evidence="1" type="ORF">S06H3_44845</name>
</gene>
<comment type="caution">
    <text evidence="1">The sequence shown here is derived from an EMBL/GenBank/DDBJ whole genome shotgun (WGS) entry which is preliminary data.</text>
</comment>
<dbReference type="AlphaFoldDB" id="X1NFM5"/>
<reference evidence="1" key="1">
    <citation type="journal article" date="2014" name="Front. Microbiol.">
        <title>High frequency of phylogenetically diverse reductive dehalogenase-homologous genes in deep subseafloor sedimentary metagenomes.</title>
        <authorList>
            <person name="Kawai M."/>
            <person name="Futagami T."/>
            <person name="Toyoda A."/>
            <person name="Takaki Y."/>
            <person name="Nishi S."/>
            <person name="Hori S."/>
            <person name="Arai W."/>
            <person name="Tsubouchi T."/>
            <person name="Morono Y."/>
            <person name="Uchiyama I."/>
            <person name="Ito T."/>
            <person name="Fujiyama A."/>
            <person name="Inagaki F."/>
            <person name="Takami H."/>
        </authorList>
    </citation>
    <scope>NUCLEOTIDE SEQUENCE</scope>
    <source>
        <strain evidence="1">Expedition CK06-06</strain>
    </source>
</reference>
<feature type="non-terminal residue" evidence="1">
    <location>
        <position position="33"/>
    </location>
</feature>
<dbReference type="Gene3D" id="3.30.2010.20">
    <property type="match status" value="1"/>
</dbReference>
<name>X1NFM5_9ZZZZ</name>